<dbReference type="Gene3D" id="3.40.1110.10">
    <property type="entry name" value="Calcium-transporting ATPase, cytoplasmic domain N"/>
    <property type="match status" value="1"/>
</dbReference>
<dbReference type="Pfam" id="PF00122">
    <property type="entry name" value="E1-E2_ATPase"/>
    <property type="match status" value="1"/>
</dbReference>
<dbReference type="SFLD" id="SFLDF00027">
    <property type="entry name" value="p-type_atpase"/>
    <property type="match status" value="1"/>
</dbReference>
<comment type="similarity">
    <text evidence="2 9">Belongs to the cation transport ATPase (P-type) (TC 3.A.3) family. Type IB subfamily.</text>
</comment>
<dbReference type="Proteomes" id="UP000740754">
    <property type="component" value="Unassembled WGS sequence"/>
</dbReference>
<dbReference type="Gene3D" id="3.40.50.1000">
    <property type="entry name" value="HAD superfamily/HAD-like"/>
    <property type="match status" value="1"/>
</dbReference>
<dbReference type="PRINTS" id="PR00119">
    <property type="entry name" value="CATATPASE"/>
</dbReference>
<feature type="domain" description="P-type ATPase A" evidence="11">
    <location>
        <begin position="239"/>
        <end position="335"/>
    </location>
</feature>
<keyword evidence="9" id="KW-0067">ATP-binding</keyword>
<dbReference type="InterPro" id="IPR051014">
    <property type="entry name" value="Cation_Transport_ATPase_IB"/>
</dbReference>
<evidence type="ECO:0000256" key="6">
    <source>
        <dbReference type="ARBA" id="ARBA00023136"/>
    </source>
</evidence>
<dbReference type="SUPFAM" id="SSF81653">
    <property type="entry name" value="Calcium ATPase, transduction domain A"/>
    <property type="match status" value="1"/>
</dbReference>
<dbReference type="NCBIfam" id="TIGR01525">
    <property type="entry name" value="ATPase-IB_hvy"/>
    <property type="match status" value="1"/>
</dbReference>
<name>A0ABX1I445_9GAMM</name>
<evidence type="ECO:0000256" key="7">
    <source>
        <dbReference type="ARBA" id="ARBA00039097"/>
    </source>
</evidence>
<dbReference type="EC" id="7.2.2.12" evidence="7"/>
<sequence length="746" mass="78616">MPRPSCVTPRSARIPELRPSQARASGGAPPLAPTPGPQLVTPSLPALRYHIVHQLPGRLRLRLPALGAPGCRPEAFECWFEALPEVREVRAALATKSLVIVFTPTTEARLRVLERLRAYVPHVAEVSQPLPEAAPESGLAPVATSLLALALLPLLPASWRLGVALASAAPTLARGVDTLVNEGVKVEVLDAVAVGLSAARGEVYAATVTDLLLRLGAYLEERTAHRSDRMLARLLRPDPAPAWVERDGELVRVPGDQVRVGEVIQVGPGERVAVDGRVIDGVALVDQSAVTGEDVPVRKSVYRRVICGSVLVEGRLRIEATQVGTETTSARVAQFIGEALAKRSVTQSEADELADQRVALTLGSGAAVYAATRDLRRVQSVFLVDYACALKLGTPVAIKSGMARAAASGVLMRGGDAIEQLAGVDTLVFDKTGTLTHSELAVTDVEVLATHPGCGECDLLALVASIEEHASHPIASAVVDAAQARGLKHISHGEVDYLVAHGLSADVAGGRIMIGSRHYLEEHEGVDFAPFESRIDSFHDAGKILLFVANREGPVGLIALRDTLRPETPAALARLRALGIERLVMISGDRRSKAEALGRELGFDAVHAEVAPEDKAAILMRLQETGAKLAFVGDGVNDGPALAAADVGIAMPRGADIARATADILLTDDRLDAVADARALALGTMQLIRNNFRAAVGINTAILIGAASGRISPLASAVLHNGTTLGVLFNALRGVNVDRVEATRRD</sequence>
<dbReference type="PANTHER" id="PTHR48085:SF5">
    <property type="entry name" value="CADMIUM_ZINC-TRANSPORTING ATPASE HMA4-RELATED"/>
    <property type="match status" value="1"/>
</dbReference>
<dbReference type="SFLD" id="SFLDS00003">
    <property type="entry name" value="Haloacid_Dehalogenase"/>
    <property type="match status" value="1"/>
</dbReference>
<evidence type="ECO:0000313" key="13">
    <source>
        <dbReference type="Proteomes" id="UP000740754"/>
    </source>
</evidence>
<keyword evidence="6" id="KW-0472">Membrane</keyword>
<evidence type="ECO:0000256" key="10">
    <source>
        <dbReference type="SAM" id="MobiDB-lite"/>
    </source>
</evidence>
<protein>
    <recommendedName>
        <fullName evidence="7">P-type Zn(2+) transporter</fullName>
        <ecNumber evidence="7">7.2.2.12</ecNumber>
    </recommendedName>
</protein>
<dbReference type="EMBL" id="JAAXKX010000002">
    <property type="protein sequence ID" value="NKN31953.1"/>
    <property type="molecule type" value="Genomic_DNA"/>
</dbReference>
<feature type="region of interest" description="Disordered" evidence="10">
    <location>
        <begin position="1"/>
        <end position="37"/>
    </location>
</feature>
<keyword evidence="4" id="KW-1278">Translocase</keyword>
<accession>A0ABX1I445</accession>
<dbReference type="InterPro" id="IPR001757">
    <property type="entry name" value="P_typ_ATPase"/>
</dbReference>
<evidence type="ECO:0000256" key="2">
    <source>
        <dbReference type="ARBA" id="ARBA00006024"/>
    </source>
</evidence>
<evidence type="ECO:0000256" key="8">
    <source>
        <dbReference type="ARBA" id="ARBA00047308"/>
    </source>
</evidence>
<dbReference type="InterPro" id="IPR018303">
    <property type="entry name" value="ATPase_P-typ_P_site"/>
</dbReference>
<dbReference type="InterPro" id="IPR059000">
    <property type="entry name" value="ATPase_P-type_domA"/>
</dbReference>
<evidence type="ECO:0000256" key="3">
    <source>
        <dbReference type="ARBA" id="ARBA00022692"/>
    </source>
</evidence>
<comment type="catalytic activity">
    <reaction evidence="8">
        <text>Zn(2+)(in) + ATP + H2O = Zn(2+)(out) + ADP + phosphate + H(+)</text>
        <dbReference type="Rhea" id="RHEA:20621"/>
        <dbReference type="ChEBI" id="CHEBI:15377"/>
        <dbReference type="ChEBI" id="CHEBI:15378"/>
        <dbReference type="ChEBI" id="CHEBI:29105"/>
        <dbReference type="ChEBI" id="CHEBI:30616"/>
        <dbReference type="ChEBI" id="CHEBI:43474"/>
        <dbReference type="ChEBI" id="CHEBI:456216"/>
        <dbReference type="EC" id="7.2.2.12"/>
    </reaction>
</comment>
<comment type="subcellular location">
    <subcellularLocation>
        <location evidence="9">Cell membrane</location>
    </subcellularLocation>
    <subcellularLocation>
        <location evidence="1">Membrane</location>
    </subcellularLocation>
</comment>
<evidence type="ECO:0000256" key="5">
    <source>
        <dbReference type="ARBA" id="ARBA00022989"/>
    </source>
</evidence>
<evidence type="ECO:0000256" key="9">
    <source>
        <dbReference type="RuleBase" id="RU362081"/>
    </source>
</evidence>
<gene>
    <name evidence="12" type="ORF">HF203_01760</name>
</gene>
<dbReference type="InterPro" id="IPR044492">
    <property type="entry name" value="P_typ_ATPase_HD_dom"/>
</dbReference>
<keyword evidence="9" id="KW-0479">Metal-binding</keyword>
<dbReference type="Gene3D" id="2.70.150.10">
    <property type="entry name" value="Calcium-transporting ATPase, cytoplasmic transduction domain A"/>
    <property type="match status" value="1"/>
</dbReference>
<evidence type="ECO:0000256" key="1">
    <source>
        <dbReference type="ARBA" id="ARBA00004370"/>
    </source>
</evidence>
<keyword evidence="13" id="KW-1185">Reference proteome</keyword>
<dbReference type="InterPro" id="IPR027256">
    <property type="entry name" value="P-typ_ATPase_IB"/>
</dbReference>
<keyword evidence="9" id="KW-1003">Cell membrane</keyword>
<dbReference type="SFLD" id="SFLDG00002">
    <property type="entry name" value="C1.7:_P-type_atpase_like"/>
    <property type="match status" value="1"/>
</dbReference>
<evidence type="ECO:0000313" key="12">
    <source>
        <dbReference type="EMBL" id="NKN31953.1"/>
    </source>
</evidence>
<dbReference type="InterPro" id="IPR023214">
    <property type="entry name" value="HAD_sf"/>
</dbReference>
<keyword evidence="3" id="KW-0812">Transmembrane</keyword>
<evidence type="ECO:0000256" key="4">
    <source>
        <dbReference type="ARBA" id="ARBA00022967"/>
    </source>
</evidence>
<dbReference type="InterPro" id="IPR036412">
    <property type="entry name" value="HAD-like_sf"/>
</dbReference>
<dbReference type="PANTHER" id="PTHR48085">
    <property type="entry name" value="CADMIUM/ZINC-TRANSPORTING ATPASE HMA2-RELATED"/>
    <property type="match status" value="1"/>
</dbReference>
<organism evidence="12 13">
    <name type="scientific">Marichromatium bheemlicum</name>
    <dbReference type="NCBI Taxonomy" id="365339"/>
    <lineage>
        <taxon>Bacteria</taxon>
        <taxon>Pseudomonadati</taxon>
        <taxon>Pseudomonadota</taxon>
        <taxon>Gammaproteobacteria</taxon>
        <taxon>Chromatiales</taxon>
        <taxon>Chromatiaceae</taxon>
        <taxon>Marichromatium</taxon>
    </lineage>
</organism>
<dbReference type="InterPro" id="IPR023299">
    <property type="entry name" value="ATPase_P-typ_cyto_dom_N"/>
</dbReference>
<evidence type="ECO:0000259" key="11">
    <source>
        <dbReference type="Pfam" id="PF00122"/>
    </source>
</evidence>
<keyword evidence="9" id="KW-0547">Nucleotide-binding</keyword>
<dbReference type="PROSITE" id="PS00154">
    <property type="entry name" value="ATPASE_E1_E2"/>
    <property type="match status" value="1"/>
</dbReference>
<comment type="caution">
    <text evidence="12">The sequence shown here is derived from an EMBL/GenBank/DDBJ whole genome shotgun (WGS) entry which is preliminary data.</text>
</comment>
<dbReference type="NCBIfam" id="TIGR01494">
    <property type="entry name" value="ATPase_P-type"/>
    <property type="match status" value="1"/>
</dbReference>
<dbReference type="Pfam" id="PF00702">
    <property type="entry name" value="Hydrolase"/>
    <property type="match status" value="1"/>
</dbReference>
<dbReference type="InterPro" id="IPR008250">
    <property type="entry name" value="ATPase_P-typ_transduc_dom_A_sf"/>
</dbReference>
<proteinExistence type="inferred from homology"/>
<dbReference type="SUPFAM" id="SSF56784">
    <property type="entry name" value="HAD-like"/>
    <property type="match status" value="1"/>
</dbReference>
<reference evidence="12 13" key="1">
    <citation type="submission" date="2020-04" db="EMBL/GenBank/DDBJ databases">
        <title>Draft Whole-Genome sequence of Marichromatium bheemlicum DSM 18632, type strain.</title>
        <authorList>
            <person name="Kyndt J.A."/>
            <person name="Meyer T.E."/>
        </authorList>
    </citation>
    <scope>NUCLEOTIDE SEQUENCE [LARGE SCALE GENOMIC DNA]</scope>
    <source>
        <strain evidence="12 13">DSM 18632</strain>
    </source>
</reference>
<keyword evidence="5" id="KW-1133">Transmembrane helix</keyword>